<dbReference type="Gene3D" id="1.10.238.160">
    <property type="match status" value="1"/>
</dbReference>
<reference evidence="1 2" key="2">
    <citation type="submission" date="2015-03" db="EMBL/GenBank/DDBJ databases">
        <authorList>
            <person name="Chan K.-G."/>
        </authorList>
    </citation>
    <scope>NUCLEOTIDE SEQUENCE [LARGE SCALE GENOMIC DNA]</scope>
    <source>
        <strain evidence="1 2">RB-25</strain>
    </source>
</reference>
<dbReference type="Pfam" id="PF05930">
    <property type="entry name" value="Phage_AlpA"/>
    <property type="match status" value="1"/>
</dbReference>
<dbReference type="RefSeq" id="WP_024912836.1">
    <property type="nucleotide sequence ID" value="NZ_CP007044.2"/>
</dbReference>
<gene>
    <name evidence="1" type="ORF">Z042_12365</name>
</gene>
<evidence type="ECO:0000313" key="1">
    <source>
        <dbReference type="EMBL" id="AHG20342.1"/>
    </source>
</evidence>
<dbReference type="KEGG" id="sfo:Z042_12365"/>
<accession>W0LDH6</accession>
<evidence type="ECO:0008006" key="3">
    <source>
        <dbReference type="Google" id="ProtNLM"/>
    </source>
</evidence>
<sequence length="69" mass="8325">MQSTTKSLLDDQLVDMKFIVNYSGMTDKWFYKLMKLNRFPKGIKLGSNRRWFKSEVEAWFQERVDESPK</sequence>
<organism evidence="1 2">
    <name type="scientific">Chania multitudinisentens RB-25</name>
    <dbReference type="NCBI Taxonomy" id="1441930"/>
    <lineage>
        <taxon>Bacteria</taxon>
        <taxon>Pseudomonadati</taxon>
        <taxon>Pseudomonadota</taxon>
        <taxon>Gammaproteobacteria</taxon>
        <taxon>Enterobacterales</taxon>
        <taxon>Yersiniaceae</taxon>
        <taxon>Chania</taxon>
    </lineage>
</organism>
<name>W0LDH6_9GAMM</name>
<proteinExistence type="predicted"/>
<reference evidence="1 2" key="1">
    <citation type="submission" date="2014-01" db="EMBL/GenBank/DDBJ databases">
        <title>Isolation of Serratia multitudinisentens RB-25 from Ex-Landfill site.</title>
        <authorList>
            <person name="Robson E.H.J."/>
        </authorList>
    </citation>
    <scope>NUCLEOTIDE SEQUENCE [LARGE SCALE GENOMIC DNA]</scope>
    <source>
        <strain evidence="1 2">RB-25</strain>
    </source>
</reference>
<dbReference type="eggNOG" id="COG3311">
    <property type="taxonomic scope" value="Bacteria"/>
</dbReference>
<protein>
    <recommendedName>
        <fullName evidence="3">Rha family transcriptional regulator</fullName>
    </recommendedName>
</protein>
<dbReference type="EMBL" id="CP007044">
    <property type="protein sequence ID" value="AHG20342.1"/>
    <property type="molecule type" value="Genomic_DNA"/>
</dbReference>
<dbReference type="HOGENOM" id="CLU_140176_22_1_6"/>
<dbReference type="OrthoDB" id="5986966at2"/>
<evidence type="ECO:0000313" key="2">
    <source>
        <dbReference type="Proteomes" id="UP000019030"/>
    </source>
</evidence>
<dbReference type="InterPro" id="IPR010260">
    <property type="entry name" value="AlpA"/>
</dbReference>
<dbReference type="Proteomes" id="UP000019030">
    <property type="component" value="Chromosome"/>
</dbReference>
<dbReference type="AlphaFoldDB" id="W0LDH6"/>
<keyword evidence="2" id="KW-1185">Reference proteome</keyword>